<dbReference type="Pfam" id="PF12796">
    <property type="entry name" value="Ank_2"/>
    <property type="match status" value="2"/>
</dbReference>
<dbReference type="PROSITE" id="PS50088">
    <property type="entry name" value="ANK_REPEAT"/>
    <property type="match status" value="2"/>
</dbReference>
<evidence type="ECO:0000256" key="1">
    <source>
        <dbReference type="ARBA" id="ARBA00022737"/>
    </source>
</evidence>
<dbReference type="EMBL" id="HG793136">
    <property type="protein sequence ID" value="CRL19726.1"/>
    <property type="molecule type" value="Genomic_DNA"/>
</dbReference>
<dbReference type="InterPro" id="IPR002110">
    <property type="entry name" value="Ankyrin_rpt"/>
</dbReference>
<dbReference type="PANTHER" id="PTHR24198">
    <property type="entry name" value="ANKYRIN REPEAT AND PROTEIN KINASE DOMAIN-CONTAINING PROTEIN"/>
    <property type="match status" value="1"/>
</dbReference>
<dbReference type="PROSITE" id="PS50297">
    <property type="entry name" value="ANK_REP_REGION"/>
    <property type="match status" value="2"/>
</dbReference>
<dbReference type="Gene3D" id="1.25.40.20">
    <property type="entry name" value="Ankyrin repeat-containing domain"/>
    <property type="match status" value="2"/>
</dbReference>
<dbReference type="STRING" id="1429867.A0A0G4P067"/>
<evidence type="ECO:0000313" key="4">
    <source>
        <dbReference type="EMBL" id="CRL19726.1"/>
    </source>
</evidence>
<feature type="repeat" description="ANK" evidence="3">
    <location>
        <begin position="448"/>
        <end position="480"/>
    </location>
</feature>
<keyword evidence="5" id="KW-1185">Reference proteome</keyword>
<dbReference type="PRINTS" id="PR01415">
    <property type="entry name" value="ANKYRIN"/>
</dbReference>
<dbReference type="PANTHER" id="PTHR24198:SF165">
    <property type="entry name" value="ANKYRIN REPEAT-CONTAINING PROTEIN-RELATED"/>
    <property type="match status" value="1"/>
</dbReference>
<organism evidence="4 5">
    <name type="scientific">Penicillium camemberti (strain FM 013)</name>
    <dbReference type="NCBI Taxonomy" id="1429867"/>
    <lineage>
        <taxon>Eukaryota</taxon>
        <taxon>Fungi</taxon>
        <taxon>Dikarya</taxon>
        <taxon>Ascomycota</taxon>
        <taxon>Pezizomycotina</taxon>
        <taxon>Eurotiomycetes</taxon>
        <taxon>Eurotiomycetidae</taxon>
        <taxon>Eurotiales</taxon>
        <taxon>Aspergillaceae</taxon>
        <taxon>Penicillium</taxon>
    </lineage>
</organism>
<evidence type="ECO:0000256" key="2">
    <source>
        <dbReference type="ARBA" id="ARBA00023043"/>
    </source>
</evidence>
<evidence type="ECO:0000313" key="5">
    <source>
        <dbReference type="Proteomes" id="UP000053732"/>
    </source>
</evidence>
<proteinExistence type="predicted"/>
<dbReference type="InterPro" id="IPR036770">
    <property type="entry name" value="Ankyrin_rpt-contain_sf"/>
</dbReference>
<evidence type="ECO:0000256" key="3">
    <source>
        <dbReference type="PROSITE-ProRule" id="PRU00023"/>
    </source>
</evidence>
<dbReference type="AlphaFoldDB" id="A0A0G4P067"/>
<protein>
    <submittedName>
        <fullName evidence="4">Ankyrin repeat-containing domain</fullName>
    </submittedName>
</protein>
<feature type="repeat" description="ANK" evidence="3">
    <location>
        <begin position="348"/>
        <end position="380"/>
    </location>
</feature>
<sequence>MPVVPYICNTDRFLSSTSNAAVINSGGGAVFGDLTAERDINIHMTTIHSSARSLYRSLVTLPDPFKQVQHELASLIAVLDTAQGSFACDCTEAYISIEQELRSCEENLQCLRTLYHDIDGSDSRSLESSNRKNHAIEELGEIRQQISWSVQVLISLNTNMIRESQDYIQRMLKTFIADVKRGKRPMSIFSNDSLSSSEKETWEQLRKELQSAGISPNSFSHNFDLIIAILNKDGFGEGIPDLDRISQHFASFDLEETSGFHSGHTVATSITQTSRDTSPRASTVTNNLMRRFAAWKGWMGEPPPQTDKKPFEALEVKDDMISCAENGDLRSVIQHFEQGADINAANATGETALSRAAANGHKDIVLLLFAKGAKVDTMNKHRETAFIQAAKNGHADIVKILLAHEGDGHDQGCEAALKKAAGNGHESVVKLFLENAVNANAINRDDENDNTALYNAAAKGHVGIVRLLLDHGVDTTTMNFWDESALFAAISGGNKMAVRYLLKYGVEIDGRAQNASLGLERLEIWKMLNAESSARFERRYPRK</sequence>
<dbReference type="Proteomes" id="UP000053732">
    <property type="component" value="Unassembled WGS sequence"/>
</dbReference>
<keyword evidence="2 3" id="KW-0040">ANK repeat</keyword>
<gene>
    <name evidence="4" type="ORF">PCAMFM013_S003g000517</name>
</gene>
<dbReference type="SMART" id="SM00248">
    <property type="entry name" value="ANK"/>
    <property type="match status" value="5"/>
</dbReference>
<reference evidence="4 5" key="1">
    <citation type="journal article" date="2014" name="Nat. Commun.">
        <title>Multiple recent horizontal transfers of a large genomic region in cheese making fungi.</title>
        <authorList>
            <person name="Cheeseman K."/>
            <person name="Ropars J."/>
            <person name="Renault P."/>
            <person name="Dupont J."/>
            <person name="Gouzy J."/>
            <person name="Branca A."/>
            <person name="Abraham A.L."/>
            <person name="Ceppi M."/>
            <person name="Conseiller E."/>
            <person name="Debuchy R."/>
            <person name="Malagnac F."/>
            <person name="Goarin A."/>
            <person name="Silar P."/>
            <person name="Lacoste S."/>
            <person name="Sallet E."/>
            <person name="Bensimon A."/>
            <person name="Giraud T."/>
            <person name="Brygoo Y."/>
        </authorList>
    </citation>
    <scope>NUCLEOTIDE SEQUENCE [LARGE SCALE GENOMIC DNA]</scope>
    <source>
        <strain evidence="5">FM 013</strain>
    </source>
</reference>
<accession>A0A0G4P067</accession>
<keyword evidence="1" id="KW-0677">Repeat</keyword>
<name>A0A0G4P067_PENC3</name>
<dbReference type="SUPFAM" id="SSF48403">
    <property type="entry name" value="Ankyrin repeat"/>
    <property type="match status" value="1"/>
</dbReference>